<dbReference type="OrthoDB" id="395820at2"/>
<keyword evidence="2" id="KW-1003">Cell membrane</keyword>
<feature type="transmembrane region" description="Helical" evidence="6">
    <location>
        <begin position="187"/>
        <end position="204"/>
    </location>
</feature>
<keyword evidence="3 6" id="KW-0812">Transmembrane</keyword>
<name>S6G3R6_9MOLU</name>
<keyword evidence="4 6" id="KW-1133">Transmembrane helix</keyword>
<dbReference type="PANTHER" id="PTHR33545">
    <property type="entry name" value="UPF0750 MEMBRANE PROTEIN YITT-RELATED"/>
    <property type="match status" value="1"/>
</dbReference>
<feature type="transmembrane region" description="Helical" evidence="6">
    <location>
        <begin position="116"/>
        <end position="136"/>
    </location>
</feature>
<evidence type="ECO:0000256" key="2">
    <source>
        <dbReference type="ARBA" id="ARBA00022475"/>
    </source>
</evidence>
<dbReference type="GO" id="GO:0005886">
    <property type="term" value="C:plasma membrane"/>
    <property type="evidence" value="ECO:0007669"/>
    <property type="project" value="UniProtKB-SubCell"/>
</dbReference>
<protein>
    <recommendedName>
        <fullName evidence="9">YitT family protein</fullName>
    </recommendedName>
</protein>
<sequence>MQRIIYSQTEEKINMSVDEINQLKQTEIYEKIYKKNFEREKRSIKNRTYFRRNFWKDILVITLASLLTTISIDYFISSTGDAGLFPGGLSSFARFFAITTANLIKGNQTSNVLNSSSLFFIYLFLINFPLFIFGFIKVGLKFTLTSILYIFLSLSWDQILNIIPVVNPREFHVISNYKLISSIPGEWTSTIWMFVFSVIGGAFLGASYSLTYTVGSSTAGTDFISYYVSKKYNRQIGAINMKINFIILALVIVLNTINLSVELTDPDMKLSTIRVLEDGKFEALYKKAYDSGLFSKNEGSVLFLPKGWTVLDSVNMGITKEEIARIIASNAKFTEYDPSMIWTIKFKFIFGPSLFASGIVMIIQGIVIDKIYPKNKIITILINTSKPEQVKDCLFELGYRNDINIIENKTVRKNSALVKQSVVMISISLVDWKTLEEEVIQTDTNMNISFIKTMKVKGQFNYSLDNEKFEMTLYRKVIENKKIVKKIEHDSIVMTKNKILKDSKTRNIKKFNA</sequence>
<dbReference type="Proteomes" id="UP000015348">
    <property type="component" value="Unassembled WGS sequence"/>
</dbReference>
<keyword evidence="5 6" id="KW-0472">Membrane</keyword>
<dbReference type="PANTHER" id="PTHR33545:SF5">
    <property type="entry name" value="UPF0750 MEMBRANE PROTEIN YITT"/>
    <property type="match status" value="1"/>
</dbReference>
<dbReference type="InterPro" id="IPR003740">
    <property type="entry name" value="YitT"/>
</dbReference>
<comment type="subcellular location">
    <subcellularLocation>
        <location evidence="1">Cell membrane</location>
        <topology evidence="1">Multi-pass membrane protein</topology>
    </subcellularLocation>
</comment>
<organism evidence="7 8">
    <name type="scientific">Mycoplasma yeatsii 13926</name>
    <dbReference type="NCBI Taxonomy" id="1188240"/>
    <lineage>
        <taxon>Bacteria</taxon>
        <taxon>Bacillati</taxon>
        <taxon>Mycoplasmatota</taxon>
        <taxon>Mollicutes</taxon>
        <taxon>Mycoplasmataceae</taxon>
        <taxon>Mycoplasma</taxon>
    </lineage>
</organism>
<evidence type="ECO:0000256" key="6">
    <source>
        <dbReference type="SAM" id="Phobius"/>
    </source>
</evidence>
<dbReference type="AlphaFoldDB" id="S6G3R6"/>
<proteinExistence type="predicted"/>
<comment type="caution">
    <text evidence="7">The sequence shown here is derived from an EMBL/GenBank/DDBJ whole genome shotgun (WGS) entry which is preliminary data.</text>
</comment>
<evidence type="ECO:0000256" key="5">
    <source>
        <dbReference type="ARBA" id="ARBA00023136"/>
    </source>
</evidence>
<feature type="transmembrane region" description="Helical" evidence="6">
    <location>
        <begin position="348"/>
        <end position="368"/>
    </location>
</feature>
<accession>S6G3R6</accession>
<feature type="transmembrane region" description="Helical" evidence="6">
    <location>
        <begin position="241"/>
        <end position="261"/>
    </location>
</feature>
<evidence type="ECO:0000313" key="8">
    <source>
        <dbReference type="Proteomes" id="UP000015348"/>
    </source>
</evidence>
<reference evidence="7 8" key="1">
    <citation type="journal article" date="2013" name="Genome Announc.">
        <title>Draft Genome Sequences of Mycoplasma auris and Mycoplasma yeatsii, Two Species of the Ear Canal of Caprinae.</title>
        <authorList>
            <person name="Dordet-Frisoni E."/>
            <person name="Baranowski E."/>
            <person name="Barre A."/>
            <person name="Blanchard A."/>
            <person name="Breton M."/>
            <person name="Couture C."/>
            <person name="Dupuy V."/>
            <person name="Gaurivaud P."/>
            <person name="Jacob D."/>
            <person name="Lemaitre C."/>
            <person name="Manso-Silvan L."/>
            <person name="Nikolski M."/>
            <person name="Nouvel L.X."/>
            <person name="Poumarat F."/>
            <person name="Sirand-Pugnet P."/>
            <person name="Thebault P."/>
            <person name="Theil S."/>
            <person name="Thiaucourt F."/>
            <person name="Citti C."/>
            <person name="Tardy F."/>
        </authorList>
    </citation>
    <scope>NUCLEOTIDE SEQUENCE [LARGE SCALE GENOMIC DNA]</scope>
    <source>
        <strain evidence="7 8">13926</strain>
    </source>
</reference>
<feature type="transmembrane region" description="Helical" evidence="6">
    <location>
        <begin position="142"/>
        <end position="166"/>
    </location>
</feature>
<dbReference type="PATRIC" id="fig|1188240.3.peg.117"/>
<dbReference type="EMBL" id="AORK01000007">
    <property type="protein sequence ID" value="EOA07466.1"/>
    <property type="molecule type" value="Genomic_DNA"/>
</dbReference>
<evidence type="ECO:0000256" key="3">
    <source>
        <dbReference type="ARBA" id="ARBA00022692"/>
    </source>
</evidence>
<evidence type="ECO:0000256" key="1">
    <source>
        <dbReference type="ARBA" id="ARBA00004651"/>
    </source>
</evidence>
<dbReference type="RefSeq" id="WP_004427025.1">
    <property type="nucleotide sequence ID" value="NZ_AORK01000007.1"/>
</dbReference>
<evidence type="ECO:0000313" key="7">
    <source>
        <dbReference type="EMBL" id="EOA07466.1"/>
    </source>
</evidence>
<evidence type="ECO:0008006" key="9">
    <source>
        <dbReference type="Google" id="ProtNLM"/>
    </source>
</evidence>
<evidence type="ECO:0000256" key="4">
    <source>
        <dbReference type="ARBA" id="ARBA00022989"/>
    </source>
</evidence>
<dbReference type="NCBIfam" id="NF043063">
    <property type="entry name" value="MMSYN1_0411"/>
    <property type="match status" value="1"/>
</dbReference>
<gene>
    <name evidence="7" type="ORF">MYEA_1160</name>
</gene>
<dbReference type="Pfam" id="PF02588">
    <property type="entry name" value="YitT_membrane"/>
    <property type="match status" value="1"/>
</dbReference>
<dbReference type="eggNOG" id="COG1284">
    <property type="taxonomic scope" value="Bacteria"/>
</dbReference>
<feature type="transmembrane region" description="Helical" evidence="6">
    <location>
        <begin position="54"/>
        <end position="76"/>
    </location>
</feature>
<dbReference type="InterPro" id="IPR051461">
    <property type="entry name" value="UPF0750_membrane"/>
</dbReference>